<name>A0A4W3GMQ6_CALMI</name>
<evidence type="ECO:0000313" key="5">
    <source>
        <dbReference type="Proteomes" id="UP000314986"/>
    </source>
</evidence>
<dbReference type="CTD" id="118788"/>
<reference evidence="4" key="5">
    <citation type="submission" date="2025-09" db="UniProtKB">
        <authorList>
            <consortium name="Ensembl"/>
        </authorList>
    </citation>
    <scope>IDENTIFICATION</scope>
</reference>
<dbReference type="InParanoid" id="A0A4W3GMQ6"/>
<dbReference type="SMART" id="SM01282">
    <property type="entry name" value="DBB"/>
    <property type="match status" value="1"/>
</dbReference>
<dbReference type="InterPro" id="IPR035897">
    <property type="entry name" value="Toll_tir_struct_dom_sf"/>
</dbReference>
<dbReference type="GeneTree" id="ENSGT00390000008787"/>
<feature type="region of interest" description="Disordered" evidence="2">
    <location>
        <begin position="721"/>
        <end position="808"/>
    </location>
</feature>
<dbReference type="Pfam" id="PF14545">
    <property type="entry name" value="DBB"/>
    <property type="match status" value="1"/>
</dbReference>
<reference evidence="5" key="3">
    <citation type="journal article" date="2014" name="Nature">
        <title>Elephant shark genome provides unique insights into gnathostome evolution.</title>
        <authorList>
            <consortium name="International Elephant Shark Genome Sequencing Consortium"/>
            <person name="Venkatesh B."/>
            <person name="Lee A.P."/>
            <person name="Ravi V."/>
            <person name="Maurya A.K."/>
            <person name="Lian M.M."/>
            <person name="Swann J.B."/>
            <person name="Ohta Y."/>
            <person name="Flajnik M.F."/>
            <person name="Sutoh Y."/>
            <person name="Kasahara M."/>
            <person name="Hoon S."/>
            <person name="Gangu V."/>
            <person name="Roy S.W."/>
            <person name="Irimia M."/>
            <person name="Korzh V."/>
            <person name="Kondrychyn I."/>
            <person name="Lim Z.W."/>
            <person name="Tay B.H."/>
            <person name="Tohari S."/>
            <person name="Kong K.W."/>
            <person name="Ho S."/>
            <person name="Lorente-Galdos B."/>
            <person name="Quilez J."/>
            <person name="Marques-Bonet T."/>
            <person name="Raney B.J."/>
            <person name="Ingham P.W."/>
            <person name="Tay A."/>
            <person name="Hillier L.W."/>
            <person name="Minx P."/>
            <person name="Boehm T."/>
            <person name="Wilson R.K."/>
            <person name="Brenner S."/>
            <person name="Warren W.C."/>
        </authorList>
    </citation>
    <scope>NUCLEOTIDE SEQUENCE [LARGE SCALE GENOMIC DNA]</scope>
</reference>
<dbReference type="InterPro" id="IPR017893">
    <property type="entry name" value="DBB_domain"/>
</dbReference>
<feature type="compositionally biased region" description="Pro residues" evidence="2">
    <location>
        <begin position="799"/>
        <end position="808"/>
    </location>
</feature>
<dbReference type="GO" id="GO:0036312">
    <property type="term" value="F:phosphatidylinositol 3-kinase regulatory subunit binding"/>
    <property type="evidence" value="ECO:0007669"/>
    <property type="project" value="TreeGrafter"/>
</dbReference>
<dbReference type="FunCoup" id="A0A4W3GMQ6">
    <property type="interactions" value="10"/>
</dbReference>
<keyword evidence="5" id="KW-1185">Reference proteome</keyword>
<organism evidence="4 5">
    <name type="scientific">Callorhinchus milii</name>
    <name type="common">Ghost shark</name>
    <dbReference type="NCBI Taxonomy" id="7868"/>
    <lineage>
        <taxon>Eukaryota</taxon>
        <taxon>Metazoa</taxon>
        <taxon>Chordata</taxon>
        <taxon>Craniata</taxon>
        <taxon>Vertebrata</taxon>
        <taxon>Chondrichthyes</taxon>
        <taxon>Holocephali</taxon>
        <taxon>Chimaeriformes</taxon>
        <taxon>Callorhinchidae</taxon>
        <taxon>Callorhinchus</taxon>
    </lineage>
</organism>
<proteinExistence type="predicted"/>
<dbReference type="Gene3D" id="3.40.50.10140">
    <property type="entry name" value="Toll/interleukin-1 receptor homology (TIR) domain"/>
    <property type="match status" value="1"/>
</dbReference>
<dbReference type="STRING" id="7868.ENSCMIP00000005148"/>
<dbReference type="Ensembl" id="ENSCMIT00000005332.1">
    <property type="protein sequence ID" value="ENSCMIP00000005148.1"/>
    <property type="gene ID" value="ENSCMIG00000003034.1"/>
</dbReference>
<evidence type="ECO:0000256" key="2">
    <source>
        <dbReference type="SAM" id="MobiDB-lite"/>
    </source>
</evidence>
<dbReference type="InterPro" id="IPR041340">
    <property type="entry name" value="PIK3AP1_TIR"/>
</dbReference>
<dbReference type="KEGG" id="cmk:103185842"/>
<dbReference type="OrthoDB" id="8192811at2759"/>
<keyword evidence="1" id="KW-0597">Phosphoprotein</keyword>
<dbReference type="Proteomes" id="UP000314986">
    <property type="component" value="Unassembled WGS sequence"/>
</dbReference>
<gene>
    <name evidence="4" type="primary">pik3ap1</name>
</gene>
<reference evidence="5" key="1">
    <citation type="journal article" date="2006" name="Science">
        <title>Ancient noncoding elements conserved in the human genome.</title>
        <authorList>
            <person name="Venkatesh B."/>
            <person name="Kirkness E.F."/>
            <person name="Loh Y.H."/>
            <person name="Halpern A.L."/>
            <person name="Lee A.P."/>
            <person name="Johnson J."/>
            <person name="Dandona N."/>
            <person name="Viswanathan L.D."/>
            <person name="Tay A."/>
            <person name="Venter J.C."/>
            <person name="Strausberg R.L."/>
            <person name="Brenner S."/>
        </authorList>
    </citation>
    <scope>NUCLEOTIDE SEQUENCE [LARGE SCALE GENOMIC DNA]</scope>
</reference>
<dbReference type="RefSeq" id="XP_007902751.1">
    <property type="nucleotide sequence ID" value="XM_007904560.2"/>
</dbReference>
<dbReference type="GeneID" id="103185842"/>
<dbReference type="PANTHER" id="PTHR16267:SF12">
    <property type="entry name" value="PHOSPHOINOSITIDE 3-KINASE ADAPTER PROTEIN 1"/>
    <property type="match status" value="1"/>
</dbReference>
<sequence>MAAQGHQNGWNVLILFANDADEWSEYLNGLLSSSGCFSVSTYLLKEDTSLSRQDYHDFERSKCILILLSEQLQEVMPNVQSALQSMLQPAHKVVVLLCGVTDSEELRTLFSDSDQWRCISCEDEPDVYITAVKEAINEGYSKDSGCDTAADTEPELDPHHKTRTNVTERSREHCLASSGETEEFTVKVLPDRIQCGVATQIFIVMKIKLDYEVKSELEFTLKNQPSVRIPAVLINEYTMAAQAPDLPPGSVSLSIYSGNLKVSFATITYYTDMEEIQNILQKATNPVEFMCQAFHIIPYNTEKLDKLLTESLRKNIPANGLHVFGISQLEEENMSAAQRDEELPTLLHFAAKYGLKNLTALLLQCPGALQAYSVANRNGDYPNSLAERSGYRDLRQFIDEYVETADLLKTHIEEELWGNTQSAEDEDLYESMATANRLMKCSLNPGCDEDIYESMIGMLPSAGVTESTYESMHKLSGGKQPSLHQPDCFVPTSTDTILRKFLEGNIHEACEDPYKMGSHDHYDTGMKASYPQEIVNRPPATIPRPSLPSDMMEPYISKVFSSKEERRSENIYVTKLPSTPAAQAKQGPVTLPKREMLKAVSSDYDPFAGMMTPGQRQLITLQEQVKLQMISVDEALVQFKEWQLHQKRRSDSFRFQQENLKKLRDSITRRQKEKGKSGVLGELQISLPTGQSNMQQGLECGVYEANARMIPLSPARVPIQRRNWTTASTSSTTSSASSRSSTRSTWSSGAEADNEDNEQTDSSGLRRSLNRDRPPTLPPPRVPPRIPARSSPQTEKPRFAPPVPPRGR</sequence>
<evidence type="ECO:0000256" key="1">
    <source>
        <dbReference type="ARBA" id="ARBA00022553"/>
    </source>
</evidence>
<dbReference type="GO" id="GO:0005829">
    <property type="term" value="C:cytosol"/>
    <property type="evidence" value="ECO:0007669"/>
    <property type="project" value="TreeGrafter"/>
</dbReference>
<dbReference type="RefSeq" id="XP_007902749.1">
    <property type="nucleotide sequence ID" value="XM_007904558.2"/>
</dbReference>
<accession>A0A4W3GMQ6</accession>
<feature type="region of interest" description="Disordered" evidence="2">
    <location>
        <begin position="143"/>
        <end position="174"/>
    </location>
</feature>
<dbReference type="AlphaFoldDB" id="A0A4W3GMQ6"/>
<dbReference type="Pfam" id="PF18567">
    <property type="entry name" value="TIR_3"/>
    <property type="match status" value="1"/>
</dbReference>
<evidence type="ECO:0000259" key="3">
    <source>
        <dbReference type="PROSITE" id="PS51376"/>
    </source>
</evidence>
<feature type="domain" description="DBB" evidence="3">
    <location>
        <begin position="188"/>
        <end position="324"/>
    </location>
</feature>
<dbReference type="InterPro" id="IPR052446">
    <property type="entry name" value="B-cell_PI3K-Signaling_Adptrs"/>
</dbReference>
<dbReference type="PROSITE" id="PS51376">
    <property type="entry name" value="DBB"/>
    <property type="match status" value="1"/>
</dbReference>
<feature type="compositionally biased region" description="Pro residues" evidence="2">
    <location>
        <begin position="775"/>
        <end position="786"/>
    </location>
</feature>
<reference evidence="4" key="4">
    <citation type="submission" date="2025-08" db="UniProtKB">
        <authorList>
            <consortium name="Ensembl"/>
        </authorList>
    </citation>
    <scope>IDENTIFICATION</scope>
</reference>
<dbReference type="GO" id="GO:0005102">
    <property type="term" value="F:signaling receptor binding"/>
    <property type="evidence" value="ECO:0007669"/>
    <property type="project" value="TreeGrafter"/>
</dbReference>
<feature type="compositionally biased region" description="Low complexity" evidence="2">
    <location>
        <begin position="724"/>
        <end position="748"/>
    </location>
</feature>
<evidence type="ECO:0000313" key="4">
    <source>
        <dbReference type="Ensembl" id="ENSCMIP00000005148.1"/>
    </source>
</evidence>
<dbReference type="RefSeq" id="XP_007902750.1">
    <property type="nucleotide sequence ID" value="XM_007904559.2"/>
</dbReference>
<dbReference type="OMA" id="YYTSMGE"/>
<reference evidence="5" key="2">
    <citation type="journal article" date="2007" name="PLoS Biol.">
        <title>Survey sequencing and comparative analysis of the elephant shark (Callorhinchus milii) genome.</title>
        <authorList>
            <person name="Venkatesh B."/>
            <person name="Kirkness E.F."/>
            <person name="Loh Y.H."/>
            <person name="Halpern A.L."/>
            <person name="Lee A.P."/>
            <person name="Johnson J."/>
            <person name="Dandona N."/>
            <person name="Viswanathan L.D."/>
            <person name="Tay A."/>
            <person name="Venter J.C."/>
            <person name="Strausberg R.L."/>
            <person name="Brenner S."/>
        </authorList>
    </citation>
    <scope>NUCLEOTIDE SEQUENCE [LARGE SCALE GENOMIC DNA]</scope>
</reference>
<protein>
    <submittedName>
        <fullName evidence="4">Phosphoinositide-3-kinase adaptor protein 1</fullName>
    </submittedName>
</protein>
<dbReference type="PANTHER" id="PTHR16267">
    <property type="entry name" value="BANK1/PIK3AP1 FAMILY MEMBER"/>
    <property type="match status" value="1"/>
</dbReference>